<keyword evidence="2" id="KW-0805">Transcription regulation</keyword>
<sequence>MRKGPGELEAEVLAVLLRRGQASATQVRESLGDTSLAYTTVVTILSRLFDKGVLTREKQGRMFAYSPVDDAPGLAARRMSAVLDSEHNRKSVLAKFVSTLSPADEHALLQLLQQERGSR</sequence>
<dbReference type="InterPro" id="IPR036388">
    <property type="entry name" value="WH-like_DNA-bd_sf"/>
</dbReference>
<evidence type="ECO:0000313" key="6">
    <source>
        <dbReference type="Proteomes" id="UP001330812"/>
    </source>
</evidence>
<accession>A0ABZ1IJA7</accession>
<dbReference type="InterPro" id="IPR005650">
    <property type="entry name" value="BlaI_family"/>
</dbReference>
<evidence type="ECO:0000313" key="5">
    <source>
        <dbReference type="EMBL" id="WSE33634.1"/>
    </source>
</evidence>
<keyword evidence="6" id="KW-1185">Reference proteome</keyword>
<keyword evidence="3" id="KW-0238">DNA-binding</keyword>
<evidence type="ECO:0000256" key="1">
    <source>
        <dbReference type="ARBA" id="ARBA00011046"/>
    </source>
</evidence>
<evidence type="ECO:0000256" key="3">
    <source>
        <dbReference type="ARBA" id="ARBA00023125"/>
    </source>
</evidence>
<dbReference type="Gene3D" id="1.10.10.10">
    <property type="entry name" value="Winged helix-like DNA-binding domain superfamily/Winged helix DNA-binding domain"/>
    <property type="match status" value="1"/>
</dbReference>
<dbReference type="RefSeq" id="WP_326836433.1">
    <property type="nucleotide sequence ID" value="NZ_CP142149.1"/>
</dbReference>
<gene>
    <name evidence="5" type="ORF">VSH64_16220</name>
</gene>
<evidence type="ECO:0000256" key="4">
    <source>
        <dbReference type="ARBA" id="ARBA00023163"/>
    </source>
</evidence>
<dbReference type="SUPFAM" id="SSF46785">
    <property type="entry name" value="Winged helix' DNA-binding domain"/>
    <property type="match status" value="1"/>
</dbReference>
<evidence type="ECO:0000256" key="2">
    <source>
        <dbReference type="ARBA" id="ARBA00023015"/>
    </source>
</evidence>
<dbReference type="EMBL" id="CP142149">
    <property type="protein sequence ID" value="WSE33634.1"/>
    <property type="molecule type" value="Genomic_DNA"/>
</dbReference>
<reference evidence="5 6" key="1">
    <citation type="journal article" date="2015" name="Int. J. Syst. Evol. Microbiol.">
        <title>Amycolatopsis rhabdoformis sp. nov., an actinomycete isolated from a tropical forest soil.</title>
        <authorList>
            <person name="Souza W.R."/>
            <person name="Silva R.E."/>
            <person name="Goodfellow M."/>
            <person name="Busarakam K."/>
            <person name="Figueiro F.S."/>
            <person name="Ferreira D."/>
            <person name="Rodrigues-Filho E."/>
            <person name="Moraes L.A.B."/>
            <person name="Zucchi T.D."/>
        </authorList>
    </citation>
    <scope>NUCLEOTIDE SEQUENCE [LARGE SCALE GENOMIC DNA]</scope>
    <source>
        <strain evidence="5 6">NCIMB 14900</strain>
    </source>
</reference>
<name>A0ABZ1IJA7_9PSEU</name>
<keyword evidence="4" id="KW-0804">Transcription</keyword>
<dbReference type="InterPro" id="IPR036390">
    <property type="entry name" value="WH_DNA-bd_sf"/>
</dbReference>
<comment type="similarity">
    <text evidence="1">Belongs to the BlaI transcriptional regulatory family.</text>
</comment>
<proteinExistence type="inferred from homology"/>
<dbReference type="Proteomes" id="UP001330812">
    <property type="component" value="Chromosome"/>
</dbReference>
<protein>
    <submittedName>
        <fullName evidence="5">BlaI/MecI/CopY family transcriptional regulator</fullName>
    </submittedName>
</protein>
<organism evidence="5 6">
    <name type="scientific">Amycolatopsis rhabdoformis</name>
    <dbReference type="NCBI Taxonomy" id="1448059"/>
    <lineage>
        <taxon>Bacteria</taxon>
        <taxon>Bacillati</taxon>
        <taxon>Actinomycetota</taxon>
        <taxon>Actinomycetes</taxon>
        <taxon>Pseudonocardiales</taxon>
        <taxon>Pseudonocardiaceae</taxon>
        <taxon>Amycolatopsis</taxon>
    </lineage>
</organism>
<dbReference type="Pfam" id="PF03965">
    <property type="entry name" value="Penicillinase_R"/>
    <property type="match status" value="1"/>
</dbReference>